<comment type="function">
    <text evidence="9">Component of the mitochondrial large ribosomal subunit (mt-LSU). The mitochondrial ribosome (mitoribosome) is a large ribonucleoprotein complex responsible for the synthesis of proteins inside mitochondria.</text>
</comment>
<keyword evidence="3" id="KW-0809">Transit peptide</keyword>
<evidence type="ECO:0000256" key="4">
    <source>
        <dbReference type="ARBA" id="ARBA00022980"/>
    </source>
</evidence>
<dbReference type="Pfam" id="PF01783">
    <property type="entry name" value="Ribosomal_L32p"/>
    <property type="match status" value="1"/>
</dbReference>
<evidence type="ECO:0000256" key="9">
    <source>
        <dbReference type="ARBA" id="ARBA00045766"/>
    </source>
</evidence>
<comment type="similarity">
    <text evidence="2">Belongs to the bacterial ribosomal protein bL32 family.</text>
</comment>
<comment type="subcellular location">
    <subcellularLocation>
        <location evidence="1">Mitochondrion</location>
    </subcellularLocation>
</comment>
<evidence type="ECO:0000256" key="8">
    <source>
        <dbReference type="ARBA" id="ARBA00042577"/>
    </source>
</evidence>
<keyword evidence="5" id="KW-0496">Mitochondrion</keyword>
<dbReference type="VEuPathDB" id="VectorBase:CSON002714"/>
<evidence type="ECO:0000313" key="11">
    <source>
        <dbReference type="EMBL" id="SSX30634.1"/>
    </source>
</evidence>
<evidence type="ECO:0000313" key="10">
    <source>
        <dbReference type="EMBL" id="SSX11013.1"/>
    </source>
</evidence>
<accession>A0A336L163</accession>
<reference evidence="11" key="2">
    <citation type="submission" date="2018-07" db="EMBL/GenBank/DDBJ databases">
        <authorList>
            <person name="Quirk P.G."/>
            <person name="Krulwich T.A."/>
        </authorList>
    </citation>
    <scope>NUCLEOTIDE SEQUENCE</scope>
</reference>
<keyword evidence="6" id="KW-0687">Ribonucleoprotein</keyword>
<sequence length="197" mass="22557">MGLINRLALIVQRLEHTIPFMFGRHPPPDPMCCLALIASSHNSYPSKQFTVQDFIGDGFVWGVPKHRKTIEKRLKNRYGTPGLANKMLTIKTHLRVCNNCGHHHEVGVLCPHCYEQIRKETELMQEKIKSELKLDPVESEVIVLYDGEKGEKPDEFWKGKRIVEMEKPRPKFFSKNLMQKTTQPPATTAAVKPDELG</sequence>
<gene>
    <name evidence="10" type="primary">CSON002714</name>
</gene>
<name>A0A336L163_CULSO</name>
<dbReference type="PANTHER" id="PTHR21026">
    <property type="entry name" value="39S RIBOSOMAL PROTEIN L32, MITOCHONDRIAL"/>
    <property type="match status" value="1"/>
</dbReference>
<dbReference type="GO" id="GO:0006412">
    <property type="term" value="P:translation"/>
    <property type="evidence" value="ECO:0007669"/>
    <property type="project" value="InterPro"/>
</dbReference>
<dbReference type="PANTHER" id="PTHR21026:SF2">
    <property type="entry name" value="LARGE RIBOSOMAL SUBUNIT PROTEIN BL32M"/>
    <property type="match status" value="1"/>
</dbReference>
<dbReference type="GO" id="GO:0005762">
    <property type="term" value="C:mitochondrial large ribosomal subunit"/>
    <property type="evidence" value="ECO:0007669"/>
    <property type="project" value="TreeGrafter"/>
</dbReference>
<dbReference type="InterPro" id="IPR002677">
    <property type="entry name" value="Ribosomal_bL32"/>
</dbReference>
<organism evidence="10">
    <name type="scientific">Culicoides sonorensis</name>
    <name type="common">Biting midge</name>
    <dbReference type="NCBI Taxonomy" id="179676"/>
    <lineage>
        <taxon>Eukaryota</taxon>
        <taxon>Metazoa</taxon>
        <taxon>Ecdysozoa</taxon>
        <taxon>Arthropoda</taxon>
        <taxon>Hexapoda</taxon>
        <taxon>Insecta</taxon>
        <taxon>Pterygota</taxon>
        <taxon>Neoptera</taxon>
        <taxon>Endopterygota</taxon>
        <taxon>Diptera</taxon>
        <taxon>Nematocera</taxon>
        <taxon>Chironomoidea</taxon>
        <taxon>Ceratopogonidae</taxon>
        <taxon>Ceratopogoninae</taxon>
        <taxon>Culicoides</taxon>
        <taxon>Monoculicoides</taxon>
    </lineage>
</organism>
<keyword evidence="4" id="KW-0689">Ribosomal protein</keyword>
<dbReference type="InterPro" id="IPR051991">
    <property type="entry name" value="Mitoribosomal_protein_bL32"/>
</dbReference>
<dbReference type="InterPro" id="IPR011332">
    <property type="entry name" value="Ribosomal_zn-bd"/>
</dbReference>
<dbReference type="EMBL" id="UFQS01001455">
    <property type="protein sequence ID" value="SSX11013.1"/>
    <property type="molecule type" value="Genomic_DNA"/>
</dbReference>
<reference evidence="10" key="1">
    <citation type="submission" date="2018-04" db="EMBL/GenBank/DDBJ databases">
        <authorList>
            <person name="Go L.Y."/>
            <person name="Mitchell J.A."/>
        </authorList>
    </citation>
    <scope>NUCLEOTIDE SEQUENCE</scope>
    <source>
        <tissue evidence="10">Whole organism</tissue>
    </source>
</reference>
<evidence type="ECO:0000256" key="5">
    <source>
        <dbReference type="ARBA" id="ARBA00023128"/>
    </source>
</evidence>
<proteinExistence type="inferred from homology"/>
<dbReference type="SUPFAM" id="SSF57829">
    <property type="entry name" value="Zn-binding ribosomal proteins"/>
    <property type="match status" value="1"/>
</dbReference>
<dbReference type="AlphaFoldDB" id="A0A336L163"/>
<evidence type="ECO:0000256" key="1">
    <source>
        <dbReference type="ARBA" id="ARBA00004173"/>
    </source>
</evidence>
<evidence type="ECO:0000256" key="7">
    <source>
        <dbReference type="ARBA" id="ARBA00039935"/>
    </source>
</evidence>
<dbReference type="EMBL" id="UFQT01001455">
    <property type="protein sequence ID" value="SSX30634.1"/>
    <property type="molecule type" value="Genomic_DNA"/>
</dbReference>
<protein>
    <recommendedName>
        <fullName evidence="7">Large ribosomal subunit protein bL32m</fullName>
    </recommendedName>
    <alternativeName>
        <fullName evidence="8">39S ribosomal protein L32, mitochondrial</fullName>
    </alternativeName>
</protein>
<dbReference type="GO" id="GO:0003735">
    <property type="term" value="F:structural constituent of ribosome"/>
    <property type="evidence" value="ECO:0007669"/>
    <property type="project" value="TreeGrafter"/>
</dbReference>
<evidence type="ECO:0000256" key="2">
    <source>
        <dbReference type="ARBA" id="ARBA00008560"/>
    </source>
</evidence>
<evidence type="ECO:0000256" key="3">
    <source>
        <dbReference type="ARBA" id="ARBA00022946"/>
    </source>
</evidence>
<evidence type="ECO:0000256" key="6">
    <source>
        <dbReference type="ARBA" id="ARBA00023274"/>
    </source>
</evidence>
<dbReference type="OMA" id="VLCPHCY"/>